<name>A0ABS2JTR4_9GAMM</name>
<dbReference type="RefSeq" id="WP_204636301.1">
    <property type="nucleotide sequence ID" value="NZ_JADIKC010000005.1"/>
</dbReference>
<evidence type="ECO:0000313" key="2">
    <source>
        <dbReference type="Proteomes" id="UP001430065"/>
    </source>
</evidence>
<sequence>MNGSVHHAIDVWLPNLARFAPDHPLHGLLRKADRLDDGERGYMAGLADRFAVPSPLPAGALTRELIAGDAGVERWLCADPAWVQPDLNGARLLACGQMQLSMPEAQALAETLMPLFDEAGMALQVSAPDHWHVRLPADASVPDFAAPEQALGEDLYYHLPQGVEGRSWRILLNELQVILHQHPLNAARRERGLPPVNHLWLWGGGVLPASVPTTLTGVIGDDLLLTALAKRAGIPVIARTESSVTSAAPGMLIDLQDLPVDELAARWTPSLLALAKQHPVQLSFASGERWLHRPWHRLRFWRGSGR</sequence>
<gene>
    <name evidence="1" type="ORF">ISP20_11820</name>
</gene>
<evidence type="ECO:0000313" key="1">
    <source>
        <dbReference type="EMBL" id="MBM7121842.1"/>
    </source>
</evidence>
<organism evidence="1 2">
    <name type="scientific">Dyella kyungheensis</name>
    <dbReference type="NCBI Taxonomy" id="1242174"/>
    <lineage>
        <taxon>Bacteria</taxon>
        <taxon>Pseudomonadati</taxon>
        <taxon>Pseudomonadota</taxon>
        <taxon>Gammaproteobacteria</taxon>
        <taxon>Lysobacterales</taxon>
        <taxon>Rhodanobacteraceae</taxon>
        <taxon>Dyella</taxon>
    </lineage>
</organism>
<keyword evidence="2" id="KW-1185">Reference proteome</keyword>
<proteinExistence type="predicted"/>
<accession>A0ABS2JTR4</accession>
<dbReference type="EMBL" id="JADIKC010000005">
    <property type="protein sequence ID" value="MBM7121842.1"/>
    <property type="molecule type" value="Genomic_DNA"/>
</dbReference>
<reference evidence="1 2" key="1">
    <citation type="submission" date="2020-10" db="EMBL/GenBank/DDBJ databases">
        <title>Phylogeny of dyella-like bacteria.</title>
        <authorList>
            <person name="Fu J."/>
        </authorList>
    </citation>
    <scope>NUCLEOTIDE SEQUENCE [LARGE SCALE GENOMIC DNA]</scope>
    <source>
        <strain evidence="1 2">THG-B117</strain>
    </source>
</reference>
<protein>
    <submittedName>
        <fullName evidence="1">Phosphoglycerate mutase</fullName>
    </submittedName>
</protein>
<dbReference type="Proteomes" id="UP001430065">
    <property type="component" value="Unassembled WGS sequence"/>
</dbReference>
<comment type="caution">
    <text evidence="1">The sequence shown here is derived from an EMBL/GenBank/DDBJ whole genome shotgun (WGS) entry which is preliminary data.</text>
</comment>